<evidence type="ECO:0000256" key="11">
    <source>
        <dbReference type="ARBA" id="ARBA00022842"/>
    </source>
</evidence>
<comment type="similarity">
    <text evidence="3">Belongs to the protein kinase superfamily. CAMK Ser/Thr protein kinase family. LKB1 subfamily.</text>
</comment>
<keyword evidence="5 16" id="KW-0723">Serine/threonine-protein kinase</keyword>
<feature type="domain" description="Protein kinase" evidence="19">
    <location>
        <begin position="21"/>
        <end position="388"/>
    </location>
</feature>
<sequence length="479" mass="54687">MTKKVTITYQKKRTTKIISEYKFGGILGSGTYGKVREATHQKTSEKVAIKKVSKRRLKRIQNKEEDSRKEIEVMKRLSHPNVVKLIEVIEKEEKGIVYLVMECANGGTLHHFLGSDQNKTKKLPASQIRHFFQQLIDSLEHCHSKNIVHRDLKPSNILLMTDFSLKLTDFGVAEILRPLNESEREIESESENENENEYEDSSLTPVSDCSSNLGSNSEQENDNSKVIYKSKKSNNLESSQDESKKTQNENNNSKEHISMTKKEEEIIMTPKKEEKNKTPKKRKTIDQLRTADVGSPAIQPPEVARGDQYLSGFKADIWAAGVALYFMITGKYPFYGKNLFHLYEKINSGLDNLPENLSPELRDLLTGILKTKENERLSIEEIKNHPWMSLELEGSSDRSNWIAIPKFQPQPEIDPQDEHVERLIPNPISFLQQSSNDSNSFRGSGSGSDRGYYNSKKDRLPKIKSKSSNKKTTKCCTIM</sequence>
<comment type="catalytic activity">
    <reaction evidence="14">
        <text>L-seryl-[protein] + ATP = O-phospho-L-seryl-[protein] + ADP + H(+)</text>
        <dbReference type="Rhea" id="RHEA:17989"/>
        <dbReference type="Rhea" id="RHEA-COMP:9863"/>
        <dbReference type="Rhea" id="RHEA-COMP:11604"/>
        <dbReference type="ChEBI" id="CHEBI:15378"/>
        <dbReference type="ChEBI" id="CHEBI:29999"/>
        <dbReference type="ChEBI" id="CHEBI:30616"/>
        <dbReference type="ChEBI" id="CHEBI:83421"/>
        <dbReference type="ChEBI" id="CHEBI:456216"/>
        <dbReference type="EC" id="2.7.11.1"/>
    </reaction>
</comment>
<keyword evidence="12" id="KW-0464">Manganese</keyword>
<evidence type="ECO:0000256" key="3">
    <source>
        <dbReference type="ARBA" id="ARBA00009985"/>
    </source>
</evidence>
<gene>
    <name evidence="20" type="ORF">M0813_14815</name>
</gene>
<keyword evidence="8 15" id="KW-0547">Nucleotide-binding</keyword>
<keyword evidence="6" id="KW-0808">Transferase</keyword>
<feature type="compositionally biased region" description="Polar residues" evidence="18">
    <location>
        <begin position="203"/>
        <end position="218"/>
    </location>
</feature>
<dbReference type="PROSITE" id="PS00108">
    <property type="entry name" value="PROTEIN_KINASE_ST"/>
    <property type="match status" value="1"/>
</dbReference>
<dbReference type="EC" id="2.7.11.1" evidence="4"/>
<evidence type="ECO:0000256" key="8">
    <source>
        <dbReference type="ARBA" id="ARBA00022741"/>
    </source>
</evidence>
<evidence type="ECO:0000256" key="15">
    <source>
        <dbReference type="PROSITE-ProRule" id="PRU10141"/>
    </source>
</evidence>
<feature type="binding site" evidence="15">
    <location>
        <position position="51"/>
    </location>
    <ligand>
        <name>ATP</name>
        <dbReference type="ChEBI" id="CHEBI:30616"/>
    </ligand>
</feature>
<evidence type="ECO:0000256" key="5">
    <source>
        <dbReference type="ARBA" id="ARBA00022527"/>
    </source>
</evidence>
<evidence type="ECO:0000256" key="17">
    <source>
        <dbReference type="SAM" id="Coils"/>
    </source>
</evidence>
<feature type="region of interest" description="Disordered" evidence="18">
    <location>
        <begin position="182"/>
        <end position="285"/>
    </location>
</feature>
<evidence type="ECO:0000256" key="13">
    <source>
        <dbReference type="ARBA" id="ARBA00047899"/>
    </source>
</evidence>
<feature type="compositionally biased region" description="Basic residues" evidence="18">
    <location>
        <begin position="462"/>
        <end position="473"/>
    </location>
</feature>
<evidence type="ECO:0000256" key="7">
    <source>
        <dbReference type="ARBA" id="ARBA00022723"/>
    </source>
</evidence>
<dbReference type="InterPro" id="IPR000719">
    <property type="entry name" value="Prot_kinase_dom"/>
</dbReference>
<evidence type="ECO:0000256" key="12">
    <source>
        <dbReference type="ARBA" id="ARBA00023211"/>
    </source>
</evidence>
<dbReference type="InterPro" id="IPR011009">
    <property type="entry name" value="Kinase-like_dom_sf"/>
</dbReference>
<feature type="compositionally biased region" description="Low complexity" evidence="18">
    <location>
        <begin position="434"/>
        <end position="454"/>
    </location>
</feature>
<accession>A0ABQ8Z402</accession>
<dbReference type="PROSITE" id="PS50011">
    <property type="entry name" value="PROTEIN_KINASE_DOM"/>
    <property type="match status" value="1"/>
</dbReference>
<keyword evidence="7" id="KW-0479">Metal-binding</keyword>
<evidence type="ECO:0000256" key="1">
    <source>
        <dbReference type="ARBA" id="ARBA00001936"/>
    </source>
</evidence>
<evidence type="ECO:0000256" key="10">
    <source>
        <dbReference type="ARBA" id="ARBA00022840"/>
    </source>
</evidence>
<proteinExistence type="inferred from homology"/>
<evidence type="ECO:0000256" key="9">
    <source>
        <dbReference type="ARBA" id="ARBA00022777"/>
    </source>
</evidence>
<dbReference type="Gene3D" id="3.30.200.20">
    <property type="entry name" value="Phosphorylase Kinase, domain 1"/>
    <property type="match status" value="1"/>
</dbReference>
<feature type="compositionally biased region" description="Acidic residues" evidence="18">
    <location>
        <begin position="188"/>
        <end position="200"/>
    </location>
</feature>
<dbReference type="GO" id="GO:0016301">
    <property type="term" value="F:kinase activity"/>
    <property type="evidence" value="ECO:0007669"/>
    <property type="project" value="UniProtKB-KW"/>
</dbReference>
<evidence type="ECO:0000256" key="4">
    <source>
        <dbReference type="ARBA" id="ARBA00012513"/>
    </source>
</evidence>
<dbReference type="SUPFAM" id="SSF56112">
    <property type="entry name" value="Protein kinase-like (PK-like)"/>
    <property type="match status" value="1"/>
</dbReference>
<evidence type="ECO:0000256" key="18">
    <source>
        <dbReference type="SAM" id="MobiDB-lite"/>
    </source>
</evidence>
<dbReference type="PANTHER" id="PTHR24346:SF94">
    <property type="entry name" value="NON-SPECIFIC SERINE_THREONINE PROTEIN KINASE"/>
    <property type="match status" value="1"/>
</dbReference>
<comment type="cofactor">
    <cofactor evidence="2">
        <name>Mg(2+)</name>
        <dbReference type="ChEBI" id="CHEBI:18420"/>
    </cofactor>
</comment>
<dbReference type="InterPro" id="IPR008271">
    <property type="entry name" value="Ser/Thr_kinase_AS"/>
</dbReference>
<keyword evidence="9 20" id="KW-0418">Kinase</keyword>
<keyword evidence="10 15" id="KW-0067">ATP-binding</keyword>
<evidence type="ECO:0000313" key="20">
    <source>
        <dbReference type="EMBL" id="KAJ6251617.1"/>
    </source>
</evidence>
<evidence type="ECO:0000256" key="14">
    <source>
        <dbReference type="ARBA" id="ARBA00048679"/>
    </source>
</evidence>
<organism evidence="20 21">
    <name type="scientific">Anaeramoeba flamelloides</name>
    <dbReference type="NCBI Taxonomy" id="1746091"/>
    <lineage>
        <taxon>Eukaryota</taxon>
        <taxon>Metamonada</taxon>
        <taxon>Anaeramoebidae</taxon>
        <taxon>Anaeramoeba</taxon>
    </lineage>
</organism>
<dbReference type="Gene3D" id="1.10.510.10">
    <property type="entry name" value="Transferase(Phosphotransferase) domain 1"/>
    <property type="match status" value="2"/>
</dbReference>
<evidence type="ECO:0000256" key="16">
    <source>
        <dbReference type="RuleBase" id="RU000304"/>
    </source>
</evidence>
<name>A0ABQ8Z402_9EUKA</name>
<dbReference type="Pfam" id="PF00069">
    <property type="entry name" value="Pkinase"/>
    <property type="match status" value="2"/>
</dbReference>
<dbReference type="PANTHER" id="PTHR24346">
    <property type="entry name" value="MAP/MICROTUBULE AFFINITY-REGULATING KINASE"/>
    <property type="match status" value="1"/>
</dbReference>
<comment type="cofactor">
    <cofactor evidence="1">
        <name>Mn(2+)</name>
        <dbReference type="ChEBI" id="CHEBI:29035"/>
    </cofactor>
</comment>
<keyword evidence="21" id="KW-1185">Reference proteome</keyword>
<feature type="region of interest" description="Disordered" evidence="18">
    <location>
        <begin position="430"/>
        <end position="479"/>
    </location>
</feature>
<evidence type="ECO:0000256" key="6">
    <source>
        <dbReference type="ARBA" id="ARBA00022679"/>
    </source>
</evidence>
<keyword evidence="11" id="KW-0460">Magnesium</keyword>
<dbReference type="SMART" id="SM00220">
    <property type="entry name" value="S_TKc"/>
    <property type="match status" value="1"/>
</dbReference>
<feature type="compositionally biased region" description="Basic and acidic residues" evidence="18">
    <location>
        <begin position="241"/>
        <end position="277"/>
    </location>
</feature>
<protein>
    <recommendedName>
        <fullName evidence="4">non-specific serine/threonine protein kinase</fullName>
        <ecNumber evidence="4">2.7.11.1</ecNumber>
    </recommendedName>
</protein>
<keyword evidence="17" id="KW-0175">Coiled coil</keyword>
<comment type="caution">
    <text evidence="20">The sequence shown here is derived from an EMBL/GenBank/DDBJ whole genome shotgun (WGS) entry which is preliminary data.</text>
</comment>
<dbReference type="EMBL" id="JAOAOG010000055">
    <property type="protein sequence ID" value="KAJ6251617.1"/>
    <property type="molecule type" value="Genomic_DNA"/>
</dbReference>
<feature type="coiled-coil region" evidence="17">
    <location>
        <begin position="50"/>
        <end position="77"/>
    </location>
</feature>
<dbReference type="InterPro" id="IPR017441">
    <property type="entry name" value="Protein_kinase_ATP_BS"/>
</dbReference>
<reference evidence="20" key="1">
    <citation type="submission" date="2022-08" db="EMBL/GenBank/DDBJ databases">
        <title>Novel sulfate-reducing endosymbionts in the free-living metamonad Anaeramoeba.</title>
        <authorList>
            <person name="Jerlstrom-Hultqvist J."/>
            <person name="Cepicka I."/>
            <person name="Gallot-Lavallee L."/>
            <person name="Salas-Leiva D."/>
            <person name="Curtis B.A."/>
            <person name="Zahonova K."/>
            <person name="Pipaliya S."/>
            <person name="Dacks J."/>
            <person name="Roger A.J."/>
        </authorList>
    </citation>
    <scope>NUCLEOTIDE SEQUENCE</scope>
    <source>
        <strain evidence="20">Schooner1</strain>
    </source>
</reference>
<evidence type="ECO:0000256" key="2">
    <source>
        <dbReference type="ARBA" id="ARBA00001946"/>
    </source>
</evidence>
<evidence type="ECO:0000313" key="21">
    <source>
        <dbReference type="Proteomes" id="UP001150062"/>
    </source>
</evidence>
<evidence type="ECO:0000259" key="19">
    <source>
        <dbReference type="PROSITE" id="PS50011"/>
    </source>
</evidence>
<dbReference type="Proteomes" id="UP001150062">
    <property type="component" value="Unassembled WGS sequence"/>
</dbReference>
<comment type="catalytic activity">
    <reaction evidence="13">
        <text>L-threonyl-[protein] + ATP = O-phospho-L-threonyl-[protein] + ADP + H(+)</text>
        <dbReference type="Rhea" id="RHEA:46608"/>
        <dbReference type="Rhea" id="RHEA-COMP:11060"/>
        <dbReference type="Rhea" id="RHEA-COMP:11605"/>
        <dbReference type="ChEBI" id="CHEBI:15378"/>
        <dbReference type="ChEBI" id="CHEBI:30013"/>
        <dbReference type="ChEBI" id="CHEBI:30616"/>
        <dbReference type="ChEBI" id="CHEBI:61977"/>
        <dbReference type="ChEBI" id="CHEBI:456216"/>
        <dbReference type="EC" id="2.7.11.1"/>
    </reaction>
</comment>
<dbReference type="PROSITE" id="PS00107">
    <property type="entry name" value="PROTEIN_KINASE_ATP"/>
    <property type="match status" value="1"/>
</dbReference>